<comment type="caution">
    <text evidence="4">The sequence shown here is derived from an EMBL/GenBank/DDBJ whole genome shotgun (WGS) entry which is preliminary data.</text>
</comment>
<dbReference type="PANTHER" id="PTHR12304:SF4">
    <property type="entry name" value="URIDINE NUCLEOSIDASE"/>
    <property type="match status" value="1"/>
</dbReference>
<sequence>MRNPETSTRNRSIKVIFDTDPGVDDAAALLFLNAYPYVTLLGITTVFGNADIDTVTRNALYLKKRFAIPAPVARGAGISLAGETSLPPAHIHGQNGIGDIALDESHLPEPDPRPAHRFIIDTVRENPGEVTLLAVGRLTNLALALREAPDIASLVKEVVIMGGAFSLSGHNGNVTPVAEANMIGDPLAADEVFGATWSVTAIGLDVTRQVVMGPAELNRLAAHGGEAGRFIVEISKGYRAFHAQFGIDGYYVHDATAAVYVIDPSLFKVRSGPIRVATEGVAVGQTIQRDWGTLYPPGEWDMAPDQKVAVSVDANRVLGMLLGTHIPCLLAS</sequence>
<dbReference type="SUPFAM" id="SSF53590">
    <property type="entry name" value="Nucleoside hydrolase"/>
    <property type="match status" value="1"/>
</dbReference>
<organism evidence="4 5">
    <name type="scientific">Rhizobium tropici</name>
    <dbReference type="NCBI Taxonomy" id="398"/>
    <lineage>
        <taxon>Bacteria</taxon>
        <taxon>Pseudomonadati</taxon>
        <taxon>Pseudomonadota</taxon>
        <taxon>Alphaproteobacteria</taxon>
        <taxon>Hyphomicrobiales</taxon>
        <taxon>Rhizobiaceae</taxon>
        <taxon>Rhizobium/Agrobacterium group</taxon>
        <taxon>Rhizobium</taxon>
    </lineage>
</organism>
<accession>A0A5B0VQU4</accession>
<dbReference type="InterPro" id="IPR001910">
    <property type="entry name" value="Inosine/uridine_hydrolase_dom"/>
</dbReference>
<dbReference type="Proteomes" id="UP000323608">
    <property type="component" value="Unassembled WGS sequence"/>
</dbReference>
<keyword evidence="1 4" id="KW-0378">Hydrolase</keyword>
<name>A0A5B0VQU4_RHITR</name>
<evidence type="ECO:0000313" key="4">
    <source>
        <dbReference type="EMBL" id="KAA1177062.1"/>
    </source>
</evidence>
<dbReference type="Pfam" id="PF01156">
    <property type="entry name" value="IU_nuc_hydro"/>
    <property type="match status" value="1"/>
</dbReference>
<protein>
    <submittedName>
        <fullName evidence="4">Nucleoside hydrolase</fullName>
    </submittedName>
</protein>
<evidence type="ECO:0000256" key="2">
    <source>
        <dbReference type="ARBA" id="ARBA00023295"/>
    </source>
</evidence>
<proteinExistence type="predicted"/>
<dbReference type="InterPro" id="IPR036452">
    <property type="entry name" value="Ribo_hydro-like"/>
</dbReference>
<evidence type="ECO:0000256" key="1">
    <source>
        <dbReference type="ARBA" id="ARBA00022801"/>
    </source>
</evidence>
<dbReference type="PANTHER" id="PTHR12304">
    <property type="entry name" value="INOSINE-URIDINE PREFERRING NUCLEOSIDE HYDROLASE"/>
    <property type="match status" value="1"/>
</dbReference>
<evidence type="ECO:0000313" key="5">
    <source>
        <dbReference type="Proteomes" id="UP000323608"/>
    </source>
</evidence>
<evidence type="ECO:0000259" key="3">
    <source>
        <dbReference type="Pfam" id="PF01156"/>
    </source>
</evidence>
<reference evidence="4 5" key="1">
    <citation type="submission" date="2019-07" db="EMBL/GenBank/DDBJ databases">
        <title>The Draft Genome Sequence of Rhizobium tropici SARCC-755 Associated with Superior Nodulation on Pigeonpea (Cajanus cajan (L.) Millsp.).</title>
        <authorList>
            <person name="Bopape F.L."/>
            <person name="Hassen A.I."/>
            <person name="Swanevelder Z.H."/>
            <person name="Gwata E.T."/>
        </authorList>
    </citation>
    <scope>NUCLEOTIDE SEQUENCE [LARGE SCALE GENOMIC DNA]</scope>
    <source>
        <strain evidence="4 5">SARCC-755</strain>
    </source>
</reference>
<dbReference type="Gene3D" id="3.90.245.10">
    <property type="entry name" value="Ribonucleoside hydrolase-like"/>
    <property type="match status" value="1"/>
</dbReference>
<dbReference type="OrthoDB" id="9797882at2"/>
<feature type="domain" description="Inosine/uridine-preferring nucleoside hydrolase" evidence="3">
    <location>
        <begin position="15"/>
        <end position="317"/>
    </location>
</feature>
<gene>
    <name evidence="4" type="ORF">FP026_25860</name>
</gene>
<dbReference type="GO" id="GO:0008477">
    <property type="term" value="F:purine nucleosidase activity"/>
    <property type="evidence" value="ECO:0007669"/>
    <property type="project" value="TreeGrafter"/>
</dbReference>
<dbReference type="AlphaFoldDB" id="A0A5B0VQU4"/>
<dbReference type="GO" id="GO:0006152">
    <property type="term" value="P:purine nucleoside catabolic process"/>
    <property type="evidence" value="ECO:0007669"/>
    <property type="project" value="TreeGrafter"/>
</dbReference>
<dbReference type="GO" id="GO:0005829">
    <property type="term" value="C:cytosol"/>
    <property type="evidence" value="ECO:0007669"/>
    <property type="project" value="TreeGrafter"/>
</dbReference>
<dbReference type="InterPro" id="IPR023186">
    <property type="entry name" value="IUNH"/>
</dbReference>
<dbReference type="CDD" id="cd02650">
    <property type="entry name" value="nuc_hydro_CaPnhB"/>
    <property type="match status" value="1"/>
</dbReference>
<dbReference type="EMBL" id="VNIP01000014">
    <property type="protein sequence ID" value="KAA1177062.1"/>
    <property type="molecule type" value="Genomic_DNA"/>
</dbReference>
<keyword evidence="2" id="KW-0326">Glycosidase</keyword>